<dbReference type="InterPro" id="IPR023170">
    <property type="entry name" value="HhH_base_excis_C"/>
</dbReference>
<reference evidence="8 9" key="1">
    <citation type="journal article" date="2015" name="Int. J. Syst. Evol. Microbiol.">
        <title>Novibacillus thermophilus gen. nov., sp. nov., a Gram-staining-negative and moderately thermophilic member of the family Thermoactinomycetaceae.</title>
        <authorList>
            <person name="Yang G."/>
            <person name="Chen J."/>
            <person name="Zhou S."/>
        </authorList>
    </citation>
    <scope>NUCLEOTIDE SEQUENCE [LARGE SCALE GENOMIC DNA]</scope>
    <source>
        <strain evidence="8 9">SG-1</strain>
    </source>
</reference>
<dbReference type="CDD" id="cd00056">
    <property type="entry name" value="ENDO3c"/>
    <property type="match status" value="1"/>
</dbReference>
<keyword evidence="5" id="KW-0378">Hydrolase</keyword>
<feature type="domain" description="HhH-GPD" evidence="7">
    <location>
        <begin position="130"/>
        <end position="294"/>
    </location>
</feature>
<dbReference type="InterPro" id="IPR051912">
    <property type="entry name" value="Alkylbase_DNA_Glycosylase/TA"/>
</dbReference>
<dbReference type="SUPFAM" id="SSF48150">
    <property type="entry name" value="DNA-glycosylase"/>
    <property type="match status" value="1"/>
</dbReference>
<evidence type="ECO:0000256" key="5">
    <source>
        <dbReference type="ARBA" id="ARBA00022801"/>
    </source>
</evidence>
<dbReference type="GO" id="GO:0006289">
    <property type="term" value="P:nucleotide-excision repair"/>
    <property type="evidence" value="ECO:0007669"/>
    <property type="project" value="InterPro"/>
</dbReference>
<dbReference type="GO" id="GO:0008725">
    <property type="term" value="F:DNA-3-methyladenine glycosylase activity"/>
    <property type="evidence" value="ECO:0007669"/>
    <property type="project" value="TreeGrafter"/>
</dbReference>
<dbReference type="GO" id="GO:0032993">
    <property type="term" value="C:protein-DNA complex"/>
    <property type="evidence" value="ECO:0007669"/>
    <property type="project" value="TreeGrafter"/>
</dbReference>
<dbReference type="GO" id="GO:0005737">
    <property type="term" value="C:cytoplasm"/>
    <property type="evidence" value="ECO:0007669"/>
    <property type="project" value="TreeGrafter"/>
</dbReference>
<dbReference type="PANTHER" id="PTHR43003">
    <property type="entry name" value="DNA-3-METHYLADENINE GLYCOSYLASE"/>
    <property type="match status" value="1"/>
</dbReference>
<keyword evidence="6" id="KW-0234">DNA repair</keyword>
<dbReference type="InterPro" id="IPR003265">
    <property type="entry name" value="HhH-GPD_domain"/>
</dbReference>
<evidence type="ECO:0000256" key="6">
    <source>
        <dbReference type="ARBA" id="ARBA00023204"/>
    </source>
</evidence>
<dbReference type="OrthoDB" id="9785929at2"/>
<dbReference type="EMBL" id="CP019699">
    <property type="protein sequence ID" value="AQS54768.1"/>
    <property type="molecule type" value="Genomic_DNA"/>
</dbReference>
<dbReference type="KEGG" id="ntr:B0W44_02275"/>
<dbReference type="Proteomes" id="UP000188603">
    <property type="component" value="Chromosome"/>
</dbReference>
<dbReference type="GO" id="GO:0032131">
    <property type="term" value="F:alkylated DNA binding"/>
    <property type="evidence" value="ECO:0007669"/>
    <property type="project" value="TreeGrafter"/>
</dbReference>
<dbReference type="Gene3D" id="1.10.340.30">
    <property type="entry name" value="Hypothetical protein, domain 2"/>
    <property type="match status" value="1"/>
</dbReference>
<dbReference type="GO" id="GO:0006285">
    <property type="term" value="P:base-excision repair, AP site formation"/>
    <property type="evidence" value="ECO:0007669"/>
    <property type="project" value="TreeGrafter"/>
</dbReference>
<dbReference type="Gene3D" id="1.10.1670.10">
    <property type="entry name" value="Helix-hairpin-Helix base-excision DNA repair enzymes (C-terminal)"/>
    <property type="match status" value="1"/>
</dbReference>
<dbReference type="InterPro" id="IPR012904">
    <property type="entry name" value="OGG_N"/>
</dbReference>
<dbReference type="InterPro" id="IPR011257">
    <property type="entry name" value="DNA_glycosylase"/>
</dbReference>
<evidence type="ECO:0000256" key="1">
    <source>
        <dbReference type="ARBA" id="ARBA00000086"/>
    </source>
</evidence>
<dbReference type="Gene3D" id="3.30.310.20">
    <property type="entry name" value="DNA-3-methyladenine glycosylase AlkA, N-terminal domain"/>
    <property type="match status" value="1"/>
</dbReference>
<sequence>MPTFAVSPTQPFHFQRMARRLLQLEKSTYRELNGYVVRTVRLSKEPFLIGFRYDEGGQQLQVDVKGQVTDEQLSEAEQLVRHMFSTDVDLSQFYRHAAEDCHLAPLTNQFAGVRMVRDPDLFECLVKTVISQQLNLAFAGTLTKRLIALAGDTLEAEGKTWRVFPTPEQVAKLRYEQLQQLQFNRRKAEYIIDIARKIVDGALDLDSLLNMADEEVVATLTRVRGVGRWTAECLLLFGMGRPDLLPAADIGLRNAVRRVYKLDRQPTETEVRNIGSAWSPWSSYATFYLWESLG</sequence>
<organism evidence="8 9">
    <name type="scientific">Novibacillus thermophilus</name>
    <dbReference type="NCBI Taxonomy" id="1471761"/>
    <lineage>
        <taxon>Bacteria</taxon>
        <taxon>Bacillati</taxon>
        <taxon>Bacillota</taxon>
        <taxon>Bacilli</taxon>
        <taxon>Bacillales</taxon>
        <taxon>Thermoactinomycetaceae</taxon>
        <taxon>Novibacillus</taxon>
    </lineage>
</organism>
<protein>
    <recommendedName>
        <fullName evidence="3">DNA-3-methyladenine glycosylase II</fullName>
        <ecNumber evidence="3">3.2.2.21</ecNumber>
    </recommendedName>
</protein>
<accession>A0A1U9K409</accession>
<dbReference type="AlphaFoldDB" id="A0A1U9K409"/>
<comment type="catalytic activity">
    <reaction evidence="1">
        <text>Hydrolysis of alkylated DNA, releasing 3-methyladenine, 3-methylguanine, 7-methylguanine and 7-methyladenine.</text>
        <dbReference type="EC" id="3.2.2.21"/>
    </reaction>
</comment>
<dbReference type="InterPro" id="IPR037046">
    <property type="entry name" value="AlkA_N_sf"/>
</dbReference>
<evidence type="ECO:0000259" key="7">
    <source>
        <dbReference type="SMART" id="SM00478"/>
    </source>
</evidence>
<dbReference type="FunFam" id="1.10.340.30:FF:000004">
    <property type="entry name" value="DNA-3-methyladenine glycosylase II"/>
    <property type="match status" value="1"/>
</dbReference>
<name>A0A1U9K409_9BACL</name>
<dbReference type="EC" id="3.2.2.21" evidence="3"/>
<keyword evidence="4" id="KW-0227">DNA damage</keyword>
<dbReference type="STRING" id="1471761.B0W44_02275"/>
<dbReference type="GO" id="GO:0008534">
    <property type="term" value="F:oxidized purine nucleobase lesion DNA N-glycosylase activity"/>
    <property type="evidence" value="ECO:0007669"/>
    <property type="project" value="InterPro"/>
</dbReference>
<evidence type="ECO:0000313" key="9">
    <source>
        <dbReference type="Proteomes" id="UP000188603"/>
    </source>
</evidence>
<keyword evidence="9" id="KW-1185">Reference proteome</keyword>
<evidence type="ECO:0000256" key="2">
    <source>
        <dbReference type="ARBA" id="ARBA00010817"/>
    </source>
</evidence>
<dbReference type="Pfam" id="PF00730">
    <property type="entry name" value="HhH-GPD"/>
    <property type="match status" value="1"/>
</dbReference>
<gene>
    <name evidence="8" type="ORF">B0W44_02275</name>
</gene>
<evidence type="ECO:0000256" key="3">
    <source>
        <dbReference type="ARBA" id="ARBA00012000"/>
    </source>
</evidence>
<dbReference type="RefSeq" id="WP_077718586.1">
    <property type="nucleotide sequence ID" value="NZ_CP019699.1"/>
</dbReference>
<dbReference type="GO" id="GO:0043916">
    <property type="term" value="F:DNA-7-methylguanine glycosylase activity"/>
    <property type="evidence" value="ECO:0007669"/>
    <property type="project" value="TreeGrafter"/>
</dbReference>
<evidence type="ECO:0000313" key="8">
    <source>
        <dbReference type="EMBL" id="AQS54768.1"/>
    </source>
</evidence>
<comment type="similarity">
    <text evidence="2">Belongs to the alkylbase DNA glycosidase AlkA family.</text>
</comment>
<dbReference type="Pfam" id="PF07934">
    <property type="entry name" value="OGG_N"/>
    <property type="match status" value="1"/>
</dbReference>
<dbReference type="GO" id="GO:0006307">
    <property type="term" value="P:DNA alkylation repair"/>
    <property type="evidence" value="ECO:0007669"/>
    <property type="project" value="TreeGrafter"/>
</dbReference>
<proteinExistence type="inferred from homology"/>
<dbReference type="PANTHER" id="PTHR43003:SF5">
    <property type="entry name" value="DNA-3-METHYLADENINE GLYCOSYLASE"/>
    <property type="match status" value="1"/>
</dbReference>
<dbReference type="SMART" id="SM00478">
    <property type="entry name" value="ENDO3c"/>
    <property type="match status" value="1"/>
</dbReference>
<evidence type="ECO:0000256" key="4">
    <source>
        <dbReference type="ARBA" id="ARBA00022763"/>
    </source>
</evidence>